<gene>
    <name evidence="1" type="ORF">MMSR116_17575</name>
</gene>
<reference evidence="1 2" key="2">
    <citation type="journal article" date="2013" name="Genome Announc.">
        <title>Draft Genome Sequence of Methylobacterium mesophilicum Strain SR1.6/6, Isolated from Citrus sinensis.</title>
        <authorList>
            <person name="Marinho Almeida D."/>
            <person name="Dini-Andreote F."/>
            <person name="Camargo Neves A.A."/>
            <person name="Juca Ramos R.T."/>
            <person name="Andreote F.D."/>
            <person name="Carneiro A.R."/>
            <person name="Oliveira de Souza Lima A."/>
            <person name="Caracciolo Gomes de Sa P.H."/>
            <person name="Ribeiro Barbosa M.S."/>
            <person name="Araujo W.L."/>
            <person name="Silva A."/>
        </authorList>
    </citation>
    <scope>NUCLEOTIDE SEQUENCE [LARGE SCALE GENOMIC DNA]</scope>
    <source>
        <strain evidence="1 2">SR1.6/6</strain>
    </source>
</reference>
<proteinExistence type="predicted"/>
<reference evidence="1 2" key="1">
    <citation type="journal article" date="2012" name="Genet. Mol. Biol.">
        <title>Analysis of 16S rRNA and mxaF genes revealing insights into Methylobacterium niche-specific plant association.</title>
        <authorList>
            <person name="Dourado M.N."/>
            <person name="Andreote F.D."/>
            <person name="Dini-Andreote F."/>
            <person name="Conti R."/>
            <person name="Araujo J.M."/>
            <person name="Araujo W.L."/>
        </authorList>
    </citation>
    <scope>NUCLEOTIDE SEQUENCE [LARGE SCALE GENOMIC DNA]</scope>
    <source>
        <strain evidence="1 2">SR1.6/6</strain>
    </source>
</reference>
<dbReference type="KEGG" id="mmes:MMSR116_17575"/>
<evidence type="ECO:0000313" key="2">
    <source>
        <dbReference type="Proteomes" id="UP000012488"/>
    </source>
</evidence>
<sequence length="116" mass="12194">MTIAESGGFVTCTLEAESVKALKDAGIVGNGAKARPDGTMIRDEYNALLARRQPSEGTDAAFQRLLSRDPAALEAAHARVVKARRRAAAPFTPKAELAALARAAVAERDHLIGRGA</sequence>
<dbReference type="AlphaFoldDB" id="A0A6B9FLL1"/>
<dbReference type="Proteomes" id="UP000012488">
    <property type="component" value="Chromosome"/>
</dbReference>
<protein>
    <submittedName>
        <fullName evidence="1">Uncharacterized protein</fullName>
    </submittedName>
</protein>
<dbReference type="RefSeq" id="WP_010686561.1">
    <property type="nucleotide sequence ID" value="NZ_CP043538.1"/>
</dbReference>
<accession>A0A6B9FLL1</accession>
<dbReference type="EMBL" id="CP043538">
    <property type="protein sequence ID" value="QGY03501.1"/>
    <property type="molecule type" value="Genomic_DNA"/>
</dbReference>
<organism evidence="1 2">
    <name type="scientific">Methylobacterium mesophilicum SR1.6/6</name>
    <dbReference type="NCBI Taxonomy" id="908290"/>
    <lineage>
        <taxon>Bacteria</taxon>
        <taxon>Pseudomonadati</taxon>
        <taxon>Pseudomonadota</taxon>
        <taxon>Alphaproteobacteria</taxon>
        <taxon>Hyphomicrobiales</taxon>
        <taxon>Methylobacteriaceae</taxon>
        <taxon>Methylobacterium</taxon>
    </lineage>
</organism>
<name>A0A6B9FLL1_9HYPH</name>
<evidence type="ECO:0000313" key="1">
    <source>
        <dbReference type="EMBL" id="QGY03501.1"/>
    </source>
</evidence>